<keyword evidence="2" id="KW-1185">Reference proteome</keyword>
<gene>
    <name evidence="1" type="ORF">SNAT2548_LOCUS23236</name>
</gene>
<accession>A0A812RAH4</accession>
<proteinExistence type="predicted"/>
<evidence type="ECO:0000313" key="1">
    <source>
        <dbReference type="EMBL" id="CAE7427396.1"/>
    </source>
</evidence>
<name>A0A812RAH4_9DINO</name>
<sequence>PSHPPAKASGEAKAKAKATAAGSAVDAARVLRVEGATFERVRQELEGVAWAKSLGFPRTYLERGAEIAATEERAITLKQLQELAGHVQEVSSGKYLSDSRGKAVDWTTVNLYVISDCIVLPFTLRFRCSFVELVAEGPQLPRWFVSHWWGTPFCQTVSLLSFHGVQRQLPDASAYWICTFANNQHDLSSLSGTLRQTPFVRAILSDGCEGTLALLDANVTTFDRIWCVLENFVSTVWAREGGEYLYDIAAWLPANSALHGGRPVPAPGKGGLRDLLGPDRVLLRSPHFLL</sequence>
<dbReference type="Proteomes" id="UP000604046">
    <property type="component" value="Unassembled WGS sequence"/>
</dbReference>
<reference evidence="1" key="1">
    <citation type="submission" date="2021-02" db="EMBL/GenBank/DDBJ databases">
        <authorList>
            <person name="Dougan E. K."/>
            <person name="Rhodes N."/>
            <person name="Thang M."/>
            <person name="Chan C."/>
        </authorList>
    </citation>
    <scope>NUCLEOTIDE SEQUENCE</scope>
</reference>
<comment type="caution">
    <text evidence="1">The sequence shown here is derived from an EMBL/GenBank/DDBJ whole genome shotgun (WGS) entry which is preliminary data.</text>
</comment>
<feature type="non-terminal residue" evidence="1">
    <location>
        <position position="1"/>
    </location>
</feature>
<dbReference type="EMBL" id="CAJNDS010002315">
    <property type="protein sequence ID" value="CAE7427396.1"/>
    <property type="molecule type" value="Genomic_DNA"/>
</dbReference>
<dbReference type="OrthoDB" id="439411at2759"/>
<evidence type="ECO:0000313" key="2">
    <source>
        <dbReference type="Proteomes" id="UP000604046"/>
    </source>
</evidence>
<dbReference type="AlphaFoldDB" id="A0A812RAH4"/>
<organism evidence="1 2">
    <name type="scientific">Symbiodinium natans</name>
    <dbReference type="NCBI Taxonomy" id="878477"/>
    <lineage>
        <taxon>Eukaryota</taxon>
        <taxon>Sar</taxon>
        <taxon>Alveolata</taxon>
        <taxon>Dinophyceae</taxon>
        <taxon>Suessiales</taxon>
        <taxon>Symbiodiniaceae</taxon>
        <taxon>Symbiodinium</taxon>
    </lineage>
</organism>
<protein>
    <submittedName>
        <fullName evidence="1">Uncharacterized protein</fullName>
    </submittedName>
</protein>